<reference evidence="2 3" key="1">
    <citation type="journal article" date="2016" name="Environ. Microbiol.">
        <title>Genomic resolution of a cold subsurface aquifer community provides metabolic insights for novel microbes adapted to high CO concentrations.</title>
        <authorList>
            <person name="Probst A.J."/>
            <person name="Castelle C.J."/>
            <person name="Singh A."/>
            <person name="Brown C.T."/>
            <person name="Anantharaman K."/>
            <person name="Sharon I."/>
            <person name="Hug L.A."/>
            <person name="Burstein D."/>
            <person name="Emerson J.B."/>
            <person name="Thomas B.C."/>
            <person name="Banfield J.F."/>
        </authorList>
    </citation>
    <scope>NUCLEOTIDE SEQUENCE [LARGE SCALE GENOMIC DNA]</scope>
    <source>
        <strain evidence="2">CG2_30_40_21</strain>
    </source>
</reference>
<dbReference type="Proteomes" id="UP000183085">
    <property type="component" value="Unassembled WGS sequence"/>
</dbReference>
<dbReference type="InterPro" id="IPR026950">
    <property type="entry name" value="Caps_assemb_Wzi"/>
</dbReference>
<protein>
    <recommendedName>
        <fullName evidence="4">Capsule assembly Wzi family protein</fullName>
    </recommendedName>
</protein>
<accession>A0A1J5DSZ6</accession>
<keyword evidence="1" id="KW-0732">Signal</keyword>
<dbReference type="EMBL" id="MNYI01000157">
    <property type="protein sequence ID" value="OIP39189.1"/>
    <property type="molecule type" value="Genomic_DNA"/>
</dbReference>
<evidence type="ECO:0000313" key="2">
    <source>
        <dbReference type="EMBL" id="OIP39189.1"/>
    </source>
</evidence>
<dbReference type="STRING" id="1817895.AUJ95_05845"/>
<name>A0A1J5DSZ6_9BACT</name>
<comment type="caution">
    <text evidence="2">The sequence shown here is derived from an EMBL/GenBank/DDBJ whole genome shotgun (WGS) entry which is preliminary data.</text>
</comment>
<dbReference type="AlphaFoldDB" id="A0A1J5DSZ6"/>
<organism evidence="2 3">
    <name type="scientific">Candidatus Desantisbacteria bacterium CG2_30_40_21</name>
    <dbReference type="NCBI Taxonomy" id="1817895"/>
    <lineage>
        <taxon>Bacteria</taxon>
        <taxon>Candidatus Desantisiibacteriota</taxon>
    </lineage>
</organism>
<evidence type="ECO:0000313" key="3">
    <source>
        <dbReference type="Proteomes" id="UP000183085"/>
    </source>
</evidence>
<evidence type="ECO:0000256" key="1">
    <source>
        <dbReference type="SAM" id="SignalP"/>
    </source>
</evidence>
<dbReference type="InterPro" id="IPR038636">
    <property type="entry name" value="Wzi_sf"/>
</dbReference>
<sequence length="451" mass="52054">MLQNRFISGLWVCSFCLLATFSEGAIDMDWRYDAIRRLSLVAGVNYPLNTRPFSQEEMAGIIWEIDKNKGANKWPEHLELLLNRLKQENRARIFLTATNAAVNGLSLFNNYGQRYQQGLNLSANMAMYGKYYDICPQIEINQDEITIDLKYGYLNYSRWHISLQAGRIPHWWGPGQNGAWLLTTNAPTFDQLRITNRQAQDLPWLGRLKYNFLLGRLSSQRINYNGKEKEEKPELIGLRFDCTHNKHMELGIGEVCMLSGRDDRLGLKDYFQAIFPSSNATIDETTHGPITNRIASLDVTFKIPTNYRLLKGAEVYWEYGGEDCNPNRFGMQFLSAPSNLFGLYLDTGTTDMRLEYAEDEDDKVVWYTHHNFTDGYRHKGLIPGHHMNGKTWWLRTTHPISPKQIGALEAEMINEKLSGISLGCLDSWKLQWKQDETENAVINIEWSWGIK</sequence>
<evidence type="ECO:0008006" key="4">
    <source>
        <dbReference type="Google" id="ProtNLM"/>
    </source>
</evidence>
<proteinExistence type="predicted"/>
<dbReference type="Pfam" id="PF14052">
    <property type="entry name" value="Caps_assemb_Wzi"/>
    <property type="match status" value="1"/>
</dbReference>
<feature type="chain" id="PRO_5012814421" description="Capsule assembly Wzi family protein" evidence="1">
    <location>
        <begin position="26"/>
        <end position="451"/>
    </location>
</feature>
<dbReference type="Gene3D" id="2.40.160.130">
    <property type="entry name" value="Capsule assembly protein Wzi"/>
    <property type="match status" value="1"/>
</dbReference>
<feature type="signal peptide" evidence="1">
    <location>
        <begin position="1"/>
        <end position="25"/>
    </location>
</feature>
<gene>
    <name evidence="2" type="ORF">AUJ95_05845</name>
</gene>